<sequence>MRWREGNLGALCLLPGRNSNNCRCLWKERSSTLLSLLTSPPEESTPLGLSHENVDSLPPELPRACLDLRGVEKPVRVALTLVHPSGNLSLYRKVVRNGWIFECTRFQVPQPAGSQEVATVHLHISNGHYFSASEEKKVLIRRAGTGSFIQTDKPIYNPGQTGEQSTEHPDSGPALTLPGFVPNFLWVEC</sequence>
<keyword evidence="3" id="KW-1185">Reference proteome</keyword>
<proteinExistence type="predicted"/>
<reference evidence="2" key="2">
    <citation type="submission" date="2025-09" db="UniProtKB">
        <authorList>
            <consortium name="Ensembl"/>
        </authorList>
    </citation>
    <scope>IDENTIFICATION</scope>
</reference>
<dbReference type="InterPro" id="IPR050473">
    <property type="entry name" value="A2M/Complement_sys"/>
</dbReference>
<dbReference type="PANTHER" id="PTHR11412">
    <property type="entry name" value="MACROGLOBULIN / COMPLEMENT"/>
    <property type="match status" value="1"/>
</dbReference>
<dbReference type="Ensembl" id="ENSZLMT00000006332.1">
    <property type="protein sequence ID" value="ENSZLMP00000006148.1"/>
    <property type="gene ID" value="ENSZLMG00000004338.1"/>
</dbReference>
<dbReference type="PANTHER" id="PTHR11412:SF182">
    <property type="entry name" value="ALPHA-2-MACROGLOBULIN-LIKE PROTEIN 1"/>
    <property type="match status" value="1"/>
</dbReference>
<feature type="region of interest" description="Disordered" evidence="1">
    <location>
        <begin position="151"/>
        <end position="173"/>
    </location>
</feature>
<dbReference type="AlphaFoldDB" id="A0A8D2P0H5"/>
<dbReference type="Gene3D" id="2.60.40.1930">
    <property type="match status" value="2"/>
</dbReference>
<protein>
    <submittedName>
        <fullName evidence="2">Uncharacterized protein</fullName>
    </submittedName>
</protein>
<evidence type="ECO:0000313" key="2">
    <source>
        <dbReference type="Ensembl" id="ENSZLMP00000006148.1"/>
    </source>
</evidence>
<evidence type="ECO:0000313" key="3">
    <source>
        <dbReference type="Proteomes" id="UP000694401"/>
    </source>
</evidence>
<name>A0A8D2P0H5_ZOSLA</name>
<dbReference type="Proteomes" id="UP000694401">
    <property type="component" value="Unassembled WGS sequence"/>
</dbReference>
<evidence type="ECO:0000256" key="1">
    <source>
        <dbReference type="SAM" id="MobiDB-lite"/>
    </source>
</evidence>
<accession>A0A8D2P0H5</accession>
<reference evidence="2" key="1">
    <citation type="submission" date="2025-08" db="UniProtKB">
        <authorList>
            <consortium name="Ensembl"/>
        </authorList>
    </citation>
    <scope>IDENTIFICATION</scope>
</reference>
<organism evidence="2 3">
    <name type="scientific">Zosterops lateralis melanops</name>
    <dbReference type="NCBI Taxonomy" id="1220523"/>
    <lineage>
        <taxon>Eukaryota</taxon>
        <taxon>Metazoa</taxon>
        <taxon>Chordata</taxon>
        <taxon>Craniata</taxon>
        <taxon>Vertebrata</taxon>
        <taxon>Euteleostomi</taxon>
        <taxon>Archelosauria</taxon>
        <taxon>Archosauria</taxon>
        <taxon>Dinosauria</taxon>
        <taxon>Saurischia</taxon>
        <taxon>Theropoda</taxon>
        <taxon>Coelurosauria</taxon>
        <taxon>Aves</taxon>
        <taxon>Neognathae</taxon>
        <taxon>Neoaves</taxon>
        <taxon>Telluraves</taxon>
        <taxon>Australaves</taxon>
        <taxon>Passeriformes</taxon>
        <taxon>Sylvioidea</taxon>
        <taxon>Zosteropidae</taxon>
        <taxon>Zosterops</taxon>
    </lineage>
</organism>